<gene>
    <name evidence="2" type="ORF">BAG01nite_34260</name>
</gene>
<evidence type="ECO:0000313" key="3">
    <source>
        <dbReference type="Proteomes" id="UP000317180"/>
    </source>
</evidence>
<evidence type="ECO:0000313" key="2">
    <source>
        <dbReference type="EMBL" id="GED27324.1"/>
    </source>
</evidence>
<dbReference type="SUPFAM" id="SSF53187">
    <property type="entry name" value="Zn-dependent exopeptidases"/>
    <property type="match status" value="1"/>
</dbReference>
<proteinExistence type="predicted"/>
<dbReference type="PANTHER" id="PTHR11014">
    <property type="entry name" value="PEPTIDASE M20 FAMILY MEMBER"/>
    <property type="match status" value="1"/>
</dbReference>
<dbReference type="Proteomes" id="UP000317180">
    <property type="component" value="Unassembled WGS sequence"/>
</dbReference>
<reference evidence="2 3" key="1">
    <citation type="submission" date="2019-06" db="EMBL/GenBank/DDBJ databases">
        <title>Whole genome shotgun sequence of Brevibacillus agri NBRC 15538.</title>
        <authorList>
            <person name="Hosoyama A."/>
            <person name="Uohara A."/>
            <person name="Ohji S."/>
            <person name="Ichikawa N."/>
        </authorList>
    </citation>
    <scope>NUCLEOTIDE SEQUENCE [LARGE SCALE GENOMIC DNA]</scope>
    <source>
        <strain evidence="2 3">NBRC 15538</strain>
    </source>
</reference>
<dbReference type="InterPro" id="IPR017439">
    <property type="entry name" value="Amidohydrolase"/>
</dbReference>
<feature type="compositionally biased region" description="Basic and acidic residues" evidence="1">
    <location>
        <begin position="123"/>
        <end position="135"/>
    </location>
</feature>
<dbReference type="EMBL" id="BJOD01000039">
    <property type="protein sequence ID" value="GED27324.1"/>
    <property type="molecule type" value="Genomic_DNA"/>
</dbReference>
<evidence type="ECO:0000256" key="1">
    <source>
        <dbReference type="SAM" id="MobiDB-lite"/>
    </source>
</evidence>
<accession>A0ABQ0STV7</accession>
<evidence type="ECO:0008006" key="4">
    <source>
        <dbReference type="Google" id="ProtNLM"/>
    </source>
</evidence>
<dbReference type="Gene3D" id="3.40.630.10">
    <property type="entry name" value="Zn peptidases"/>
    <property type="match status" value="1"/>
</dbReference>
<name>A0ABQ0STV7_9BACL</name>
<sequence length="156" mass="17163">MTADTKTLAEWAVHERRYLHQYPELSGQEYQTAAHIRSRLQEWQLELLTCPAPSVVGLLRGTDGKKTIALRADIDALPVNEEGDKPYLSKHPGIAHVCGPAWRAGTGGRGIRPAPLAAFGKGQNRDQQRGDDGFIRRCANRHHGPGPARLDAARDD</sequence>
<dbReference type="PANTHER" id="PTHR11014:SF63">
    <property type="entry name" value="METALLOPEPTIDASE, PUTATIVE (AFU_ORTHOLOGUE AFUA_6G09600)-RELATED"/>
    <property type="match status" value="1"/>
</dbReference>
<feature type="region of interest" description="Disordered" evidence="1">
    <location>
        <begin position="116"/>
        <end position="156"/>
    </location>
</feature>
<keyword evidence="3" id="KW-1185">Reference proteome</keyword>
<comment type="caution">
    <text evidence="2">The sequence shown here is derived from an EMBL/GenBank/DDBJ whole genome shotgun (WGS) entry which is preliminary data.</text>
</comment>
<protein>
    <recommendedName>
        <fullName evidence="4">Amidohydrolase</fullName>
    </recommendedName>
</protein>
<organism evidence="2 3">
    <name type="scientific">Brevibacillus agri</name>
    <dbReference type="NCBI Taxonomy" id="51101"/>
    <lineage>
        <taxon>Bacteria</taxon>
        <taxon>Bacillati</taxon>
        <taxon>Bacillota</taxon>
        <taxon>Bacilli</taxon>
        <taxon>Bacillales</taxon>
        <taxon>Paenibacillaceae</taxon>
        <taxon>Brevibacillus</taxon>
    </lineage>
</organism>